<keyword evidence="2" id="KW-0472">Membrane</keyword>
<comment type="caution">
    <text evidence="3">The sequence shown here is derived from an EMBL/GenBank/DDBJ whole genome shotgun (WGS) entry which is preliminary data.</text>
</comment>
<protein>
    <submittedName>
        <fullName evidence="3">Uncharacterized protein</fullName>
    </submittedName>
</protein>
<accession>A0ABN2KF72</accession>
<reference evidence="3 4" key="1">
    <citation type="journal article" date="2019" name="Int. J. Syst. Evol. Microbiol.">
        <title>The Global Catalogue of Microorganisms (GCM) 10K type strain sequencing project: providing services to taxonomists for standard genome sequencing and annotation.</title>
        <authorList>
            <consortium name="The Broad Institute Genomics Platform"/>
            <consortium name="The Broad Institute Genome Sequencing Center for Infectious Disease"/>
            <person name="Wu L."/>
            <person name="Ma J."/>
        </authorList>
    </citation>
    <scope>NUCLEOTIDE SEQUENCE [LARGE SCALE GENOMIC DNA]</scope>
    <source>
        <strain evidence="3 4">JCM 13249</strain>
    </source>
</reference>
<evidence type="ECO:0000256" key="2">
    <source>
        <dbReference type="SAM" id="Phobius"/>
    </source>
</evidence>
<keyword evidence="2" id="KW-1133">Transmembrane helix</keyword>
<gene>
    <name evidence="3" type="ORF">GCM10009681_27250</name>
</gene>
<keyword evidence="4" id="KW-1185">Reference proteome</keyword>
<name>A0ABN2KF72_9ACTN</name>
<dbReference type="Proteomes" id="UP001500655">
    <property type="component" value="Unassembled WGS sequence"/>
</dbReference>
<proteinExistence type="predicted"/>
<feature type="region of interest" description="Disordered" evidence="1">
    <location>
        <begin position="201"/>
        <end position="228"/>
    </location>
</feature>
<sequence length="228" mass="23857">MDAWAPEENLNIGKRRARPKRRMDEKRPVAWTLRIVVVLVVVALAGGAVWWFTRPSGLETLPPQALETPGGFRSTIGAKNTITVGVTVTNAATKPITVTKARILAPPGVAAKSVGLVPAGENNAGFELDDQVPDGGSVTLGPGESAVIVGRFTVTCGTAIASADPTEEQIFATVQVDGESREEELDVPVVDDMPWLTATAQRSCLDPVSTADPGGPLKPLPKASEATS</sequence>
<evidence type="ECO:0000313" key="3">
    <source>
        <dbReference type="EMBL" id="GAA1754614.1"/>
    </source>
</evidence>
<dbReference type="EMBL" id="BAAALS010000011">
    <property type="protein sequence ID" value="GAA1754614.1"/>
    <property type="molecule type" value="Genomic_DNA"/>
</dbReference>
<keyword evidence="2" id="KW-0812">Transmembrane</keyword>
<dbReference type="RefSeq" id="WP_344081086.1">
    <property type="nucleotide sequence ID" value="NZ_BAAALS010000011.1"/>
</dbReference>
<feature type="transmembrane region" description="Helical" evidence="2">
    <location>
        <begin position="31"/>
        <end position="52"/>
    </location>
</feature>
<organism evidence="3 4">
    <name type="scientific">Luedemannella helvata</name>
    <dbReference type="NCBI Taxonomy" id="349315"/>
    <lineage>
        <taxon>Bacteria</taxon>
        <taxon>Bacillati</taxon>
        <taxon>Actinomycetota</taxon>
        <taxon>Actinomycetes</taxon>
        <taxon>Micromonosporales</taxon>
        <taxon>Micromonosporaceae</taxon>
        <taxon>Luedemannella</taxon>
    </lineage>
</organism>
<evidence type="ECO:0000313" key="4">
    <source>
        <dbReference type="Proteomes" id="UP001500655"/>
    </source>
</evidence>
<evidence type="ECO:0000256" key="1">
    <source>
        <dbReference type="SAM" id="MobiDB-lite"/>
    </source>
</evidence>